<keyword evidence="8" id="KW-1185">Reference proteome</keyword>
<dbReference type="GO" id="GO:0004325">
    <property type="term" value="F:ferrochelatase activity"/>
    <property type="evidence" value="ECO:0007669"/>
    <property type="project" value="InterPro"/>
</dbReference>
<comment type="pathway">
    <text evidence="1">Porphyrin-containing compound metabolism; siroheme biosynthesis; sirohydrochlorin from precorrin-2: step 1/1.</text>
</comment>
<dbReference type="PANTHER" id="PTHR35330:SF1">
    <property type="entry name" value="SIROHEME BIOSYNTHESIS PROTEIN MET8"/>
    <property type="match status" value="1"/>
</dbReference>
<dbReference type="UniPathway" id="UPA00262">
    <property type="reaction ID" value="UER00222"/>
</dbReference>
<dbReference type="GO" id="GO:0019354">
    <property type="term" value="P:siroheme biosynthetic process"/>
    <property type="evidence" value="ECO:0007669"/>
    <property type="project" value="UniProtKB-UniPathway"/>
</dbReference>
<accession>A0A6L5YSJ7</accession>
<evidence type="ECO:0000256" key="3">
    <source>
        <dbReference type="ARBA" id="ARBA00023002"/>
    </source>
</evidence>
<keyword evidence="5" id="KW-0627">Porphyrin biosynthesis</keyword>
<dbReference type="InterPro" id="IPR036291">
    <property type="entry name" value="NAD(P)-bd_dom_sf"/>
</dbReference>
<dbReference type="AlphaFoldDB" id="A0A6L5YSJ7"/>
<dbReference type="Proteomes" id="UP000474024">
    <property type="component" value="Unassembled WGS sequence"/>
</dbReference>
<evidence type="ECO:0000313" key="7">
    <source>
        <dbReference type="EMBL" id="MST75345.1"/>
    </source>
</evidence>
<evidence type="ECO:0000313" key="8">
    <source>
        <dbReference type="Proteomes" id="UP000474024"/>
    </source>
</evidence>
<dbReference type="NCBIfam" id="TIGR01470">
    <property type="entry name" value="cysG_Nterm"/>
    <property type="match status" value="1"/>
</dbReference>
<gene>
    <name evidence="7" type="ORF">FYJ75_09985</name>
</gene>
<comment type="catalytic activity">
    <reaction evidence="6">
        <text>precorrin-2 + NAD(+) = sirohydrochlorin + NADH + 2 H(+)</text>
        <dbReference type="Rhea" id="RHEA:15613"/>
        <dbReference type="ChEBI" id="CHEBI:15378"/>
        <dbReference type="ChEBI" id="CHEBI:57540"/>
        <dbReference type="ChEBI" id="CHEBI:57945"/>
        <dbReference type="ChEBI" id="CHEBI:58351"/>
        <dbReference type="ChEBI" id="CHEBI:58827"/>
        <dbReference type="EC" id="1.3.1.76"/>
    </reaction>
</comment>
<evidence type="ECO:0000256" key="1">
    <source>
        <dbReference type="ARBA" id="ARBA00005010"/>
    </source>
</evidence>
<dbReference type="InterPro" id="IPR006367">
    <property type="entry name" value="Sirohaem_synthase_N"/>
</dbReference>
<evidence type="ECO:0000256" key="6">
    <source>
        <dbReference type="ARBA" id="ARBA00047561"/>
    </source>
</evidence>
<dbReference type="InterPro" id="IPR042518">
    <property type="entry name" value="SirC_C"/>
</dbReference>
<sequence length="206" mass="23619">MAYFPMFVDLKEKECLIIGGGRVAYRKVCVLNDFEAKVTVIASKICDKIRKTESVRLIERDYEERDLEHQTLVIAATDDPVLNHEIAETCKTKGIPVNAVDQIEDCTFIFPSYIKEQNLVAAFSSSGKSPVITQYLKDETKTVLNEPLGELTELLGSVRAEVKQAVEGEENRKQVYRKILEMFLEQEELPDRKQIDKIIEKYRKKS</sequence>
<proteinExistence type="predicted"/>
<dbReference type="EMBL" id="VUNI01000017">
    <property type="protein sequence ID" value="MST75345.1"/>
    <property type="molecule type" value="Genomic_DNA"/>
</dbReference>
<dbReference type="SUPFAM" id="SSF75615">
    <property type="entry name" value="Siroheme synthase middle domains-like"/>
    <property type="match status" value="1"/>
</dbReference>
<dbReference type="PANTHER" id="PTHR35330">
    <property type="entry name" value="SIROHEME BIOSYNTHESIS PROTEIN MET8"/>
    <property type="match status" value="1"/>
</dbReference>
<keyword evidence="3" id="KW-0560">Oxidoreductase</keyword>
<dbReference type="Gene3D" id="3.40.50.720">
    <property type="entry name" value="NAD(P)-binding Rossmann-like Domain"/>
    <property type="match status" value="1"/>
</dbReference>
<dbReference type="Pfam" id="PF13241">
    <property type="entry name" value="NAD_binding_7"/>
    <property type="match status" value="1"/>
</dbReference>
<dbReference type="EC" id="1.3.1.76" evidence="2"/>
<reference evidence="7 8" key="1">
    <citation type="submission" date="2019-08" db="EMBL/GenBank/DDBJ databases">
        <title>In-depth cultivation of the pig gut microbiome towards novel bacterial diversity and tailored functional studies.</title>
        <authorList>
            <person name="Wylensek D."/>
            <person name="Hitch T.C.A."/>
            <person name="Clavel T."/>
        </authorList>
    </citation>
    <scope>NUCLEOTIDE SEQUENCE [LARGE SCALE GENOMIC DNA]</scope>
    <source>
        <strain evidence="7 8">MUC/MUC-530-WT-4D</strain>
    </source>
</reference>
<evidence type="ECO:0000256" key="5">
    <source>
        <dbReference type="ARBA" id="ARBA00023244"/>
    </source>
</evidence>
<organism evidence="7 8">
    <name type="scientific">Roseburia porci</name>
    <dbReference type="NCBI Taxonomy" id="2605790"/>
    <lineage>
        <taxon>Bacteria</taxon>
        <taxon>Bacillati</taxon>
        <taxon>Bacillota</taxon>
        <taxon>Clostridia</taxon>
        <taxon>Lachnospirales</taxon>
        <taxon>Lachnospiraceae</taxon>
        <taxon>Roseburia</taxon>
    </lineage>
</organism>
<dbReference type="SUPFAM" id="SSF51735">
    <property type="entry name" value="NAD(P)-binding Rossmann-fold domains"/>
    <property type="match status" value="1"/>
</dbReference>
<protein>
    <recommendedName>
        <fullName evidence="2">precorrin-2 dehydrogenase</fullName>
        <ecNumber evidence="2">1.3.1.76</ecNumber>
    </recommendedName>
</protein>
<dbReference type="GO" id="GO:0043115">
    <property type="term" value="F:precorrin-2 dehydrogenase activity"/>
    <property type="evidence" value="ECO:0007669"/>
    <property type="project" value="UniProtKB-EC"/>
</dbReference>
<dbReference type="Gene3D" id="1.10.8.610">
    <property type="entry name" value="SirC, precorrin-2 dehydrogenase, C-terminal helical domain-like"/>
    <property type="match status" value="1"/>
</dbReference>
<name>A0A6L5YSJ7_9FIRM</name>
<comment type="caution">
    <text evidence="7">The sequence shown here is derived from an EMBL/GenBank/DDBJ whole genome shotgun (WGS) entry which is preliminary data.</text>
</comment>
<keyword evidence="4" id="KW-0520">NAD</keyword>
<evidence type="ECO:0000256" key="4">
    <source>
        <dbReference type="ARBA" id="ARBA00023027"/>
    </source>
</evidence>
<dbReference type="InterPro" id="IPR028161">
    <property type="entry name" value="Met8-like"/>
</dbReference>
<evidence type="ECO:0000256" key="2">
    <source>
        <dbReference type="ARBA" id="ARBA00012400"/>
    </source>
</evidence>